<name>A0A9W8S197_9HYPO</name>
<dbReference type="EMBL" id="JAOQAZ010000014">
    <property type="protein sequence ID" value="KAJ4259747.1"/>
    <property type="molecule type" value="Genomic_DNA"/>
</dbReference>
<accession>A0A9W8S197</accession>
<dbReference type="Proteomes" id="UP001152049">
    <property type="component" value="Unassembled WGS sequence"/>
</dbReference>
<comment type="caution">
    <text evidence="1">The sequence shown here is derived from an EMBL/GenBank/DDBJ whole genome shotgun (WGS) entry which is preliminary data.</text>
</comment>
<keyword evidence="2" id="KW-1185">Reference proteome</keyword>
<sequence length="183" mass="21353">MLHIAARRFSLDTINYFISLELSGIDTQFKTMTMPKAWEDTTWKVSAWDLFISCIVSPSDPLAYGSHRQAMTEIQDAFVELYRGIRDRNLQRDISRLHQALREASRKDTIASARILASISKEKKEWEHHELAGWYRGIAKKMEFGDASSAMKTIEDDITYLQQEMNTSPWDQNSVYGRFFFRE</sequence>
<proteinExistence type="predicted"/>
<gene>
    <name evidence="1" type="ORF">NW762_007678</name>
</gene>
<dbReference type="OrthoDB" id="7464126at2759"/>
<protein>
    <submittedName>
        <fullName evidence="1">Uncharacterized protein</fullName>
    </submittedName>
</protein>
<reference evidence="1" key="1">
    <citation type="submission" date="2022-09" db="EMBL/GenBank/DDBJ databases">
        <title>Fusarium specimens isolated from Avocado Roots.</title>
        <authorList>
            <person name="Stajich J."/>
            <person name="Roper C."/>
            <person name="Heimlech-Rivalta G."/>
        </authorList>
    </citation>
    <scope>NUCLEOTIDE SEQUENCE</scope>
    <source>
        <strain evidence="1">CF00136</strain>
    </source>
</reference>
<dbReference type="AlphaFoldDB" id="A0A9W8S197"/>
<evidence type="ECO:0000313" key="2">
    <source>
        <dbReference type="Proteomes" id="UP001152049"/>
    </source>
</evidence>
<organism evidence="1 2">
    <name type="scientific">Fusarium torreyae</name>
    <dbReference type="NCBI Taxonomy" id="1237075"/>
    <lineage>
        <taxon>Eukaryota</taxon>
        <taxon>Fungi</taxon>
        <taxon>Dikarya</taxon>
        <taxon>Ascomycota</taxon>
        <taxon>Pezizomycotina</taxon>
        <taxon>Sordariomycetes</taxon>
        <taxon>Hypocreomycetidae</taxon>
        <taxon>Hypocreales</taxon>
        <taxon>Nectriaceae</taxon>
        <taxon>Fusarium</taxon>
    </lineage>
</organism>
<evidence type="ECO:0000313" key="1">
    <source>
        <dbReference type="EMBL" id="KAJ4259747.1"/>
    </source>
</evidence>